<dbReference type="GO" id="GO:0019829">
    <property type="term" value="F:ATPase-coupled monoatomic cation transmembrane transporter activity"/>
    <property type="evidence" value="ECO:0007669"/>
    <property type="project" value="InterPro"/>
</dbReference>
<feature type="transmembrane region" description="Helical" evidence="14">
    <location>
        <begin position="106"/>
        <end position="127"/>
    </location>
</feature>
<keyword evidence="10" id="KW-1278">Translocase</keyword>
<comment type="caution">
    <text evidence="16">The sequence shown here is derived from an EMBL/GenBank/DDBJ whole genome shotgun (WGS) entry which is preliminary data.</text>
</comment>
<feature type="transmembrane region" description="Helical" evidence="14">
    <location>
        <begin position="27"/>
        <end position="60"/>
    </location>
</feature>
<keyword evidence="5 14" id="KW-0812">Transmembrane</keyword>
<gene>
    <name evidence="16" type="ORF">DSM107010_10830</name>
</gene>
<dbReference type="Gene3D" id="2.70.150.10">
    <property type="entry name" value="Calcium-transporting ATPase, cytoplasmic transduction domain A"/>
    <property type="match status" value="1"/>
</dbReference>
<evidence type="ECO:0000259" key="15">
    <source>
        <dbReference type="Pfam" id="PF00122"/>
    </source>
</evidence>
<feature type="transmembrane region" description="Helical" evidence="14">
    <location>
        <begin position="261"/>
        <end position="282"/>
    </location>
</feature>
<dbReference type="PANTHER" id="PTHR43079:SF1">
    <property type="entry name" value="CADMIUM_ZINC-TRANSPORTING ATPASE HMA1, CHLOROPLASTIC-RELATED"/>
    <property type="match status" value="1"/>
</dbReference>
<protein>
    <submittedName>
        <fullName evidence="16">Cadmium-transporting ATPase</fullName>
    </submittedName>
</protein>
<dbReference type="InterPro" id="IPR044492">
    <property type="entry name" value="P_typ_ATPase_HD_dom"/>
</dbReference>
<evidence type="ECO:0000256" key="2">
    <source>
        <dbReference type="ARBA" id="ARBA00006024"/>
    </source>
</evidence>
<dbReference type="SUPFAM" id="SSF81665">
    <property type="entry name" value="Calcium ATPase, transmembrane domain M"/>
    <property type="match status" value="1"/>
</dbReference>
<organism evidence="16 17">
    <name type="scientific">Chroococcidiopsis cubana SAG 39.79</name>
    <dbReference type="NCBI Taxonomy" id="388085"/>
    <lineage>
        <taxon>Bacteria</taxon>
        <taxon>Bacillati</taxon>
        <taxon>Cyanobacteriota</taxon>
        <taxon>Cyanophyceae</taxon>
        <taxon>Chroococcidiopsidales</taxon>
        <taxon>Chroococcidiopsidaceae</taxon>
        <taxon>Chroococcidiopsis</taxon>
    </lineage>
</organism>
<evidence type="ECO:0000256" key="3">
    <source>
        <dbReference type="ARBA" id="ARBA00022448"/>
    </source>
</evidence>
<keyword evidence="8 14" id="KW-0067">ATP-binding</keyword>
<dbReference type="GO" id="GO:0016887">
    <property type="term" value="F:ATP hydrolysis activity"/>
    <property type="evidence" value="ECO:0007669"/>
    <property type="project" value="InterPro"/>
</dbReference>
<evidence type="ECO:0000313" key="17">
    <source>
        <dbReference type="Proteomes" id="UP000282574"/>
    </source>
</evidence>
<dbReference type="InterPro" id="IPR059000">
    <property type="entry name" value="ATPase_P-type_domA"/>
</dbReference>
<dbReference type="PROSITE" id="PS00154">
    <property type="entry name" value="ATPASE_E1_E2"/>
    <property type="match status" value="1"/>
</dbReference>
<dbReference type="GO" id="GO:0005524">
    <property type="term" value="F:ATP binding"/>
    <property type="evidence" value="ECO:0007669"/>
    <property type="project" value="UniProtKB-UniRule"/>
</dbReference>
<dbReference type="InterPro" id="IPR018303">
    <property type="entry name" value="ATPase_P-typ_P_site"/>
</dbReference>
<evidence type="ECO:0000256" key="13">
    <source>
        <dbReference type="ARBA" id="ARBA00023136"/>
    </source>
</evidence>
<evidence type="ECO:0000313" key="16">
    <source>
        <dbReference type="EMBL" id="RUT13460.1"/>
    </source>
</evidence>
<dbReference type="NCBIfam" id="TIGR01494">
    <property type="entry name" value="ATPase_P-type"/>
    <property type="match status" value="2"/>
</dbReference>
<comment type="similarity">
    <text evidence="2 14">Belongs to the cation transport ATPase (P-type) (TC 3.A.3) family. Type IB subfamily.</text>
</comment>
<dbReference type="InterPro" id="IPR036412">
    <property type="entry name" value="HAD-like_sf"/>
</dbReference>
<dbReference type="NCBIfam" id="TIGR01525">
    <property type="entry name" value="ATPase-IB_hvy"/>
    <property type="match status" value="1"/>
</dbReference>
<feature type="transmembrane region" description="Helical" evidence="14">
    <location>
        <begin position="649"/>
        <end position="666"/>
    </location>
</feature>
<dbReference type="PRINTS" id="PR00120">
    <property type="entry name" value="HATPASE"/>
</dbReference>
<dbReference type="PRINTS" id="PR00119">
    <property type="entry name" value="CATATPASE"/>
</dbReference>
<dbReference type="SFLD" id="SFLDS00003">
    <property type="entry name" value="Haloacid_Dehalogenase"/>
    <property type="match status" value="1"/>
</dbReference>
<dbReference type="Pfam" id="PF00702">
    <property type="entry name" value="Hydrolase"/>
    <property type="match status" value="1"/>
</dbReference>
<keyword evidence="7 14" id="KW-0547">Nucleotide-binding</keyword>
<dbReference type="CDD" id="cd07551">
    <property type="entry name" value="P-type_ATPase_HM_ZosA_PfeT-like"/>
    <property type="match status" value="1"/>
</dbReference>
<name>A0AB37UPY8_9CYAN</name>
<keyword evidence="4 14" id="KW-1003">Cell membrane</keyword>
<evidence type="ECO:0000256" key="5">
    <source>
        <dbReference type="ARBA" id="ARBA00022692"/>
    </source>
</evidence>
<dbReference type="InterPro" id="IPR023214">
    <property type="entry name" value="HAD_sf"/>
</dbReference>
<dbReference type="EMBL" id="RSCK01000006">
    <property type="protein sequence ID" value="RUT13460.1"/>
    <property type="molecule type" value="Genomic_DNA"/>
</dbReference>
<dbReference type="SFLD" id="SFLDF00027">
    <property type="entry name" value="p-type_atpase"/>
    <property type="match status" value="1"/>
</dbReference>
<keyword evidence="3" id="KW-0813">Transport</keyword>
<dbReference type="Pfam" id="PF00122">
    <property type="entry name" value="E1-E2_ATPase"/>
    <property type="match status" value="1"/>
</dbReference>
<keyword evidence="6 14" id="KW-0479">Metal-binding</keyword>
<keyword evidence="11 14" id="KW-1133">Transmembrane helix</keyword>
<dbReference type="InterPro" id="IPR001757">
    <property type="entry name" value="P_typ_ATPase"/>
</dbReference>
<dbReference type="InterPro" id="IPR023299">
    <property type="entry name" value="ATPase_P-typ_cyto_dom_N"/>
</dbReference>
<feature type="transmembrane region" description="Helical" evidence="14">
    <location>
        <begin position="288"/>
        <end position="312"/>
    </location>
</feature>
<dbReference type="InterPro" id="IPR008250">
    <property type="entry name" value="ATPase_P-typ_transduc_dom_A_sf"/>
</dbReference>
<keyword evidence="12" id="KW-0406">Ion transport</keyword>
<dbReference type="GO" id="GO:0005886">
    <property type="term" value="C:plasma membrane"/>
    <property type="evidence" value="ECO:0007669"/>
    <property type="project" value="UniProtKB-SubCell"/>
</dbReference>
<dbReference type="SUPFAM" id="SSF56784">
    <property type="entry name" value="HAD-like"/>
    <property type="match status" value="1"/>
</dbReference>
<evidence type="ECO:0000256" key="10">
    <source>
        <dbReference type="ARBA" id="ARBA00022967"/>
    </source>
</evidence>
<feature type="transmembrane region" description="Helical" evidence="14">
    <location>
        <begin position="672"/>
        <end position="692"/>
    </location>
</feature>
<dbReference type="SFLD" id="SFLDG00002">
    <property type="entry name" value="C1.7:_P-type_atpase_like"/>
    <property type="match status" value="1"/>
</dbReference>
<evidence type="ECO:0000256" key="9">
    <source>
        <dbReference type="ARBA" id="ARBA00022842"/>
    </source>
</evidence>
<dbReference type="InterPro" id="IPR051949">
    <property type="entry name" value="Cation_Transport_ATPase"/>
</dbReference>
<dbReference type="InterPro" id="IPR027256">
    <property type="entry name" value="P-typ_ATPase_IB"/>
</dbReference>
<evidence type="ECO:0000256" key="11">
    <source>
        <dbReference type="ARBA" id="ARBA00022989"/>
    </source>
</evidence>
<keyword evidence="17" id="KW-1185">Reference proteome</keyword>
<evidence type="ECO:0000256" key="14">
    <source>
        <dbReference type="RuleBase" id="RU362081"/>
    </source>
</evidence>
<dbReference type="Proteomes" id="UP000282574">
    <property type="component" value="Unassembled WGS sequence"/>
</dbReference>
<dbReference type="SUPFAM" id="SSF81660">
    <property type="entry name" value="Metal cation-transporting ATPase, ATP-binding domain N"/>
    <property type="match status" value="1"/>
</dbReference>
<evidence type="ECO:0000256" key="7">
    <source>
        <dbReference type="ARBA" id="ARBA00022741"/>
    </source>
</evidence>
<proteinExistence type="inferred from homology"/>
<dbReference type="FunFam" id="2.70.150.10:FF:000002">
    <property type="entry name" value="Copper-transporting ATPase 1, putative"/>
    <property type="match status" value="1"/>
</dbReference>
<evidence type="ECO:0000256" key="12">
    <source>
        <dbReference type="ARBA" id="ARBA00023065"/>
    </source>
</evidence>
<keyword evidence="13 14" id="KW-0472">Membrane</keyword>
<dbReference type="InterPro" id="IPR023298">
    <property type="entry name" value="ATPase_P-typ_TM_dom_sf"/>
</dbReference>
<evidence type="ECO:0000256" key="6">
    <source>
        <dbReference type="ARBA" id="ARBA00022723"/>
    </source>
</evidence>
<dbReference type="PANTHER" id="PTHR43079">
    <property type="entry name" value="PROBABLE CADMIUM/ZINC-TRANSPORTING ATPASE HMA1"/>
    <property type="match status" value="1"/>
</dbReference>
<reference evidence="16 17" key="1">
    <citation type="journal article" date="2019" name="Genome Biol. Evol.">
        <title>Day and night: Metabolic profiles and evolutionary relationships of six axenic non-marine cyanobacteria.</title>
        <authorList>
            <person name="Will S.E."/>
            <person name="Henke P."/>
            <person name="Boedeker C."/>
            <person name="Huang S."/>
            <person name="Brinkmann H."/>
            <person name="Rohde M."/>
            <person name="Jarek M."/>
            <person name="Friedl T."/>
            <person name="Seufert S."/>
            <person name="Schumacher M."/>
            <person name="Overmann J."/>
            <person name="Neumann-Schaal M."/>
            <person name="Petersen J."/>
        </authorList>
    </citation>
    <scope>NUCLEOTIDE SEQUENCE [LARGE SCALE GENOMIC DNA]</scope>
    <source>
        <strain evidence="16 17">SAG 39.79</strain>
    </source>
</reference>
<dbReference type="SUPFAM" id="SSF81653">
    <property type="entry name" value="Calcium ATPase, transduction domain A"/>
    <property type="match status" value="1"/>
</dbReference>
<dbReference type="FunFam" id="3.40.50.1000:FF:000020">
    <property type="entry name" value="Probable cation-transporting P-type ATPase"/>
    <property type="match status" value="1"/>
</dbReference>
<dbReference type="GO" id="GO:0046872">
    <property type="term" value="F:metal ion binding"/>
    <property type="evidence" value="ECO:0007669"/>
    <property type="project" value="UniProtKB-KW"/>
</dbReference>
<dbReference type="Gene3D" id="3.40.1110.10">
    <property type="entry name" value="Calcium-transporting ATPase, cytoplasmic domain N"/>
    <property type="match status" value="1"/>
</dbReference>
<sequence length="695" mass="75287">MTYFAITRFKTLSKTLFRVFSREHLDAIAAFVCAVLVLLGWIALQIGWLGLGLLLLPAAYVIGGYESAKEGLTTLWQEKELDVDLLMIVAALGAAGLGVWRREYYLIVDGAVLILIFAISGALEGYAMQRTERDIRSLMSLSSDTARVVDRGQEKLVDVERLQVGDRILVKPGELIPTDGIIQEGYSTLNEAAITGESLPVEKTVGHEVFAGTLNGNGALILQVHQPPESSLIQRIIQLVKQAQTEAPPSQMFIERFERGYAKVIVLAGILLAILPPFIWGWSWETTIYRALIFLVVASPCALMAAIMPTLLSGIANGARQGILFKSGAQLEMMGKVRAIAFDKTGTLTTGKLAVTEVIPTTGHSVDEVLQIAAALEAYSEHPIGQAIVTATQQKQIEFVPAVGVYSHPGQGIIGEVYSQQVLVGKADFLIQNSKFKIQNLELTNNFPVRAHSSAPLPTPDSSVRASLADSLTIPSGDFWSKPAPTTPELSQHLEAEGKTVIWVARESEIIGIVAVADTLRPKAVEVIKRLKQLGIEETIVLTGDNQRTADRIAQSVGIDRVHAELLPEDKVKIIRQLQSQYQTVAMVGDGINDAPALAQASVGIAMGVTGSDVALETADLVLMADRLEKLVVAIHLGRRSQRIIKQNITFALSFIVLLLIANFTGNMNMPIGVIGHEGSTVIVTLSGLRLLRNW</sequence>
<feature type="domain" description="P-type ATPase A" evidence="15">
    <location>
        <begin position="141"/>
        <end position="241"/>
    </location>
</feature>
<evidence type="ECO:0000256" key="8">
    <source>
        <dbReference type="ARBA" id="ARBA00022840"/>
    </source>
</evidence>
<accession>A0AB37UPY8</accession>
<evidence type="ECO:0000256" key="1">
    <source>
        <dbReference type="ARBA" id="ARBA00004651"/>
    </source>
</evidence>
<dbReference type="Gene3D" id="3.40.50.1000">
    <property type="entry name" value="HAD superfamily/HAD-like"/>
    <property type="match status" value="1"/>
</dbReference>
<dbReference type="AlphaFoldDB" id="A0AB37UPY8"/>
<keyword evidence="9" id="KW-0460">Magnesium</keyword>
<dbReference type="RefSeq" id="WP_199755417.1">
    <property type="nucleotide sequence ID" value="NZ_JAVKZF010000002.1"/>
</dbReference>
<evidence type="ECO:0000256" key="4">
    <source>
        <dbReference type="ARBA" id="ARBA00022475"/>
    </source>
</evidence>
<comment type="subcellular location">
    <subcellularLocation>
        <location evidence="1">Cell membrane</location>
        <topology evidence="1">Multi-pass membrane protein</topology>
    </subcellularLocation>
</comment>